<keyword evidence="4" id="KW-0378">Hydrolase</keyword>
<dbReference type="GO" id="GO:0030245">
    <property type="term" value="P:cellulose catabolic process"/>
    <property type="evidence" value="ECO:0007669"/>
    <property type="project" value="UniProtKB-KW"/>
</dbReference>
<dbReference type="GO" id="GO:0080079">
    <property type="term" value="F:cellobiose glucosidase activity"/>
    <property type="evidence" value="ECO:0007669"/>
    <property type="project" value="UniProtKB-ARBA"/>
</dbReference>
<evidence type="ECO:0000313" key="11">
    <source>
        <dbReference type="Proteomes" id="UP001164286"/>
    </source>
</evidence>
<keyword evidence="6" id="KW-0326">Glycosidase</keyword>
<gene>
    <name evidence="10" type="ORF">MKK02DRAFT_34743</name>
</gene>
<accession>A0AA38H5P3</accession>
<evidence type="ECO:0000256" key="4">
    <source>
        <dbReference type="ARBA" id="ARBA00022801"/>
    </source>
</evidence>
<evidence type="ECO:0000256" key="9">
    <source>
        <dbReference type="RuleBase" id="RU003690"/>
    </source>
</evidence>
<comment type="caution">
    <text evidence="10">The sequence shown here is derived from an EMBL/GenBank/DDBJ whole genome shotgun (WGS) entry which is preliminary data.</text>
</comment>
<dbReference type="PANTHER" id="PTHR10353">
    <property type="entry name" value="GLYCOSYL HYDROLASE"/>
    <property type="match status" value="1"/>
</dbReference>
<dbReference type="RefSeq" id="XP_052943954.1">
    <property type="nucleotide sequence ID" value="XM_053089007.1"/>
</dbReference>
<evidence type="ECO:0000256" key="8">
    <source>
        <dbReference type="ARBA" id="ARBA00056775"/>
    </source>
</evidence>
<comment type="catalytic activity">
    <reaction evidence="1">
        <text>Hydrolysis of terminal, non-reducing beta-D-glucosyl residues with release of beta-D-glucose.</text>
        <dbReference type="EC" id="3.2.1.21"/>
    </reaction>
</comment>
<evidence type="ECO:0000256" key="2">
    <source>
        <dbReference type="ARBA" id="ARBA00010838"/>
    </source>
</evidence>
<dbReference type="EC" id="3.2.1.21" evidence="3"/>
<comment type="function">
    <text evidence="8">Plays an important role in cellulose degradation. Shows hydrolytic activity against several glycosidic compounds.</text>
</comment>
<evidence type="ECO:0000256" key="3">
    <source>
        <dbReference type="ARBA" id="ARBA00012744"/>
    </source>
</evidence>
<evidence type="ECO:0000256" key="6">
    <source>
        <dbReference type="ARBA" id="ARBA00023295"/>
    </source>
</evidence>
<dbReference type="GeneID" id="77728212"/>
<evidence type="ECO:0000313" key="10">
    <source>
        <dbReference type="EMBL" id="KAI9634177.1"/>
    </source>
</evidence>
<dbReference type="FunFam" id="3.20.20.80:FF:000011">
    <property type="entry name" value="Cytosolic beta-glucosidase"/>
    <property type="match status" value="1"/>
</dbReference>
<comment type="similarity">
    <text evidence="2 9">Belongs to the glycosyl hydrolase 1 family.</text>
</comment>
<dbReference type="Proteomes" id="UP001164286">
    <property type="component" value="Unassembled WGS sequence"/>
</dbReference>
<sequence>MPFRKDFLWGFATASAQIEGGGAESEAASGRGPSIWDKYCETPGKIEDGSHVNKTCAHLDNYKEDVALLAKLGVNSYRFSISWPRIIPKGGRNDPVNEKGLQFYDNLIDELLKYNIKPMITLYHWDLPQELQDRYGGWLNQEEIVKDYTHYAKLCFERYGDRCKLWLTFNEPWCVAAHGHYHGKFAPGHTSDTEPWIVGHSLLIAHATAAKLYLSDFKPTQKGIIGITLNGDWTEPYDDSPENVKAAQNKMDAAVGWFADPIYLGHYPESMKEMLGDRLPEFTPAELELLKDSSEFFGANTYTTNIVQAGGTDEAAGKAKLGFVTKDGETIGWESSMDWHRAVPWGVRKYITYLWNRYQKPIYITENGYPTPGESSIPKDQAIHDDLRVKFYDGYLTNLRDAVEQDGVDLRSYFAWSFLDNFEWNSGLIPRFGCVYTDYETFERTPKDSAYWLGKFFKENITA</sequence>
<keyword evidence="5" id="KW-0136">Cellulose degradation</keyword>
<reference evidence="10" key="1">
    <citation type="journal article" date="2022" name="G3 (Bethesda)">
        <title>High quality genome of the basidiomycete yeast Dioszegia hungarica PDD-24b-2 isolated from cloud water.</title>
        <authorList>
            <person name="Jarrige D."/>
            <person name="Haridas S."/>
            <person name="Bleykasten-Grosshans C."/>
            <person name="Joly M."/>
            <person name="Nadalig T."/>
            <person name="Sancelme M."/>
            <person name="Vuilleumier S."/>
            <person name="Grigoriev I.V."/>
            <person name="Amato P."/>
            <person name="Bringel F."/>
        </authorList>
    </citation>
    <scope>NUCLEOTIDE SEQUENCE</scope>
    <source>
        <strain evidence="10">PDD-24b-2</strain>
    </source>
</reference>
<evidence type="ECO:0000256" key="5">
    <source>
        <dbReference type="ARBA" id="ARBA00023001"/>
    </source>
</evidence>
<dbReference type="SUPFAM" id="SSF51445">
    <property type="entry name" value="(Trans)glycosidases"/>
    <property type="match status" value="1"/>
</dbReference>
<dbReference type="AlphaFoldDB" id="A0AA38H5P3"/>
<protein>
    <recommendedName>
        <fullName evidence="3">beta-glucosidase</fullName>
        <ecNumber evidence="3">3.2.1.21</ecNumber>
    </recommendedName>
</protein>
<evidence type="ECO:0000256" key="1">
    <source>
        <dbReference type="ARBA" id="ARBA00000448"/>
    </source>
</evidence>
<dbReference type="PRINTS" id="PR00131">
    <property type="entry name" value="GLHYDRLASE1"/>
</dbReference>
<dbReference type="PANTHER" id="PTHR10353:SF36">
    <property type="entry name" value="LP05116P"/>
    <property type="match status" value="1"/>
</dbReference>
<name>A0AA38H5P3_9TREE</name>
<keyword evidence="7" id="KW-0119">Carbohydrate metabolism</keyword>
<proteinExistence type="inferred from homology"/>
<organism evidence="10 11">
    <name type="scientific">Dioszegia hungarica</name>
    <dbReference type="NCBI Taxonomy" id="4972"/>
    <lineage>
        <taxon>Eukaryota</taxon>
        <taxon>Fungi</taxon>
        <taxon>Dikarya</taxon>
        <taxon>Basidiomycota</taxon>
        <taxon>Agaricomycotina</taxon>
        <taxon>Tremellomycetes</taxon>
        <taxon>Tremellales</taxon>
        <taxon>Bulleribasidiaceae</taxon>
        <taxon>Dioszegia</taxon>
    </lineage>
</organism>
<dbReference type="Gene3D" id="3.20.20.80">
    <property type="entry name" value="Glycosidases"/>
    <property type="match status" value="1"/>
</dbReference>
<keyword evidence="7" id="KW-0624">Polysaccharide degradation</keyword>
<keyword evidence="11" id="KW-1185">Reference proteome</keyword>
<dbReference type="EMBL" id="JAKWFO010000008">
    <property type="protein sequence ID" value="KAI9634177.1"/>
    <property type="molecule type" value="Genomic_DNA"/>
</dbReference>
<dbReference type="Pfam" id="PF00232">
    <property type="entry name" value="Glyco_hydro_1"/>
    <property type="match status" value="1"/>
</dbReference>
<dbReference type="InterPro" id="IPR017853">
    <property type="entry name" value="GH"/>
</dbReference>
<evidence type="ECO:0000256" key="7">
    <source>
        <dbReference type="ARBA" id="ARBA00023326"/>
    </source>
</evidence>
<dbReference type="InterPro" id="IPR001360">
    <property type="entry name" value="Glyco_hydro_1"/>
</dbReference>